<dbReference type="Proteomes" id="UP000036202">
    <property type="component" value="Chromosome"/>
</dbReference>
<dbReference type="GO" id="GO:0005886">
    <property type="term" value="C:plasma membrane"/>
    <property type="evidence" value="ECO:0007669"/>
    <property type="project" value="TreeGrafter"/>
</dbReference>
<comment type="similarity">
    <text evidence="2 7">Belongs to the sodium:solute symporter (SSF) (TC 2.A.21) family.</text>
</comment>
<dbReference type="OrthoDB" id="9810181at2"/>
<organism evidence="9 10">
    <name type="scientific">Priestia filamentosa</name>
    <dbReference type="NCBI Taxonomy" id="1402861"/>
    <lineage>
        <taxon>Bacteria</taxon>
        <taxon>Bacillati</taxon>
        <taxon>Bacillota</taxon>
        <taxon>Bacilli</taxon>
        <taxon>Bacillales</taxon>
        <taxon>Bacillaceae</taxon>
        <taxon>Priestia</taxon>
    </lineage>
</organism>
<protein>
    <submittedName>
        <fullName evidence="9">Sodium:solute symporter</fullName>
    </submittedName>
</protein>
<comment type="subcellular location">
    <subcellularLocation>
        <location evidence="1">Membrane</location>
        <topology evidence="1">Multi-pass membrane protein</topology>
    </subcellularLocation>
</comment>
<accession>A0A0H4KYY3</accession>
<dbReference type="PROSITE" id="PS50283">
    <property type="entry name" value="NA_SOLUT_SYMP_3"/>
    <property type="match status" value="1"/>
</dbReference>
<feature type="transmembrane region" description="Helical" evidence="8">
    <location>
        <begin position="151"/>
        <end position="176"/>
    </location>
</feature>
<dbReference type="InterPro" id="IPR050277">
    <property type="entry name" value="Sodium:Solute_Symporter"/>
</dbReference>
<evidence type="ECO:0000256" key="1">
    <source>
        <dbReference type="ARBA" id="ARBA00004141"/>
    </source>
</evidence>
<evidence type="ECO:0000256" key="6">
    <source>
        <dbReference type="ARBA" id="ARBA00023136"/>
    </source>
</evidence>
<name>A0A0H4KYY3_9BACI</name>
<keyword evidence="3" id="KW-0813">Transport</keyword>
<evidence type="ECO:0000256" key="5">
    <source>
        <dbReference type="ARBA" id="ARBA00022989"/>
    </source>
</evidence>
<dbReference type="InterPro" id="IPR038377">
    <property type="entry name" value="Na/Glc_symporter_sf"/>
</dbReference>
<proteinExistence type="inferred from homology"/>
<feature type="transmembrane region" description="Helical" evidence="8">
    <location>
        <begin position="118"/>
        <end position="139"/>
    </location>
</feature>
<dbReference type="PANTHER" id="PTHR48086">
    <property type="entry name" value="SODIUM/PROLINE SYMPORTER-RELATED"/>
    <property type="match status" value="1"/>
</dbReference>
<feature type="transmembrane region" description="Helical" evidence="8">
    <location>
        <begin position="38"/>
        <end position="61"/>
    </location>
</feature>
<keyword evidence="10" id="KW-1185">Reference proteome</keyword>
<gene>
    <name evidence="9" type="ORF">BEH_16650</name>
</gene>
<dbReference type="CDD" id="cd10322">
    <property type="entry name" value="SLC5sbd"/>
    <property type="match status" value="1"/>
</dbReference>
<dbReference type="EMBL" id="CP011974">
    <property type="protein sequence ID" value="AKO93558.1"/>
    <property type="molecule type" value="Genomic_DNA"/>
</dbReference>
<feature type="transmembrane region" description="Helical" evidence="8">
    <location>
        <begin position="362"/>
        <end position="382"/>
    </location>
</feature>
<reference evidence="10" key="2">
    <citation type="submission" date="2015-06" db="EMBL/GenBank/DDBJ databases">
        <title>Genome Sequence of Bacillus endophyticus and Analysis of its Companion Mechanism in the Ketogulonigenium vulgare-Bacillus strain Consortium.</title>
        <authorList>
            <person name="Jia N."/>
            <person name="Du J."/>
            <person name="Ding M.-Z."/>
            <person name="Gao F."/>
            <person name="Yuan Y.-J."/>
        </authorList>
    </citation>
    <scope>NUCLEOTIDE SEQUENCE [LARGE SCALE GENOMIC DNA]</scope>
    <source>
        <strain evidence="10">Hbe603</strain>
    </source>
</reference>
<evidence type="ECO:0000313" key="9">
    <source>
        <dbReference type="EMBL" id="AKO93558.1"/>
    </source>
</evidence>
<evidence type="ECO:0000256" key="4">
    <source>
        <dbReference type="ARBA" id="ARBA00022692"/>
    </source>
</evidence>
<dbReference type="Gene3D" id="1.20.1730.10">
    <property type="entry name" value="Sodium/glucose cotransporter"/>
    <property type="match status" value="1"/>
</dbReference>
<evidence type="ECO:0000256" key="3">
    <source>
        <dbReference type="ARBA" id="ARBA00022448"/>
    </source>
</evidence>
<evidence type="ECO:0000256" key="7">
    <source>
        <dbReference type="RuleBase" id="RU362091"/>
    </source>
</evidence>
<evidence type="ECO:0000313" key="10">
    <source>
        <dbReference type="Proteomes" id="UP000036202"/>
    </source>
</evidence>
<dbReference type="PATRIC" id="fig|135735.6.peg.3541"/>
<sequence>MNLALFIILAFLLLALYLGIRASKGKEMNLEEWTVAGRGFSGIFVFLLMAGEIYTTFSFLGGSGWAYGKGTPALYVMIYITLSYVLSYWLLPSIWRYAKEHNLVSQSDFFVSKYKSPYLGVLVAIVGVIAMIPIIVVQLKGLGIIVSQASYGAISLSTAVWVGAICLTVYVMISGIHGSAWTAVIKDFMMVGIIGFLGVYLPLHYYGSYHDMFQAIYSVKPELLKLPDEGYSVSWFISTVILLVLGFYMWPQVFSSTYTAKSGKVFRRNAIISPLYTLMLLFVFFVGYAAVLKVPGLQGGDVDLALLSLSIQTFDPWFIGIIGGAGLLTALVPGSMILLSASTLLSKNVYKVFVPSAPDERVVKLAKMLVPFIALISVYFTLNEGTTLATISLMGYNIMTQLFPSLIFSLRKRNFVTKQGAATGIIVGLATVTYITLSGTTIATLFPNIPQGVKDLNIGFIALFINVIITIIVSLMTKKLNNRQSNI</sequence>
<dbReference type="PANTHER" id="PTHR48086:SF8">
    <property type="entry name" value="MONOCARBOXYLIC ACID PERMEASE"/>
    <property type="match status" value="1"/>
</dbReference>
<evidence type="ECO:0000256" key="8">
    <source>
        <dbReference type="SAM" id="Phobius"/>
    </source>
</evidence>
<keyword evidence="4 8" id="KW-0812">Transmembrane</keyword>
<dbReference type="InterPro" id="IPR001734">
    <property type="entry name" value="Na/solute_symporter"/>
</dbReference>
<feature type="transmembrane region" description="Helical" evidence="8">
    <location>
        <begin position="270"/>
        <end position="292"/>
    </location>
</feature>
<evidence type="ECO:0000256" key="2">
    <source>
        <dbReference type="ARBA" id="ARBA00006434"/>
    </source>
</evidence>
<feature type="transmembrane region" description="Helical" evidence="8">
    <location>
        <begin position="422"/>
        <end position="446"/>
    </location>
</feature>
<feature type="transmembrane region" description="Helical" evidence="8">
    <location>
        <begin position="388"/>
        <end position="410"/>
    </location>
</feature>
<feature type="transmembrane region" description="Helical" evidence="8">
    <location>
        <begin position="188"/>
        <end position="209"/>
    </location>
</feature>
<dbReference type="KEGG" id="beo:BEH_16650"/>
<keyword evidence="6 8" id="KW-0472">Membrane</keyword>
<reference evidence="9 10" key="1">
    <citation type="journal article" date="2015" name="PLoS ONE">
        <title>Genome Sequence of Bacillus endophyticus and Analysis of Its Companion Mechanism in the Ketogulonigenium vulgare-Bacillus Strain Consortium.</title>
        <authorList>
            <person name="Jia N."/>
            <person name="Du J."/>
            <person name="Ding M.Z."/>
            <person name="Gao F."/>
            <person name="Yuan Y.J."/>
        </authorList>
    </citation>
    <scope>NUCLEOTIDE SEQUENCE [LARGE SCALE GENOMIC DNA]</scope>
    <source>
        <strain evidence="9 10">Hbe603</strain>
    </source>
</reference>
<dbReference type="RefSeq" id="WP_019392139.1">
    <property type="nucleotide sequence ID" value="NZ_ALIM01000014.1"/>
</dbReference>
<dbReference type="Pfam" id="PF00474">
    <property type="entry name" value="SSF"/>
    <property type="match status" value="1"/>
</dbReference>
<feature type="transmembrane region" description="Helical" evidence="8">
    <location>
        <begin position="73"/>
        <end position="98"/>
    </location>
</feature>
<feature type="transmembrane region" description="Helical" evidence="8">
    <location>
        <begin position="230"/>
        <end position="250"/>
    </location>
</feature>
<feature type="transmembrane region" description="Helical" evidence="8">
    <location>
        <begin position="458"/>
        <end position="477"/>
    </location>
</feature>
<keyword evidence="5 8" id="KW-1133">Transmembrane helix</keyword>
<dbReference type="AlphaFoldDB" id="A0A0H4KYY3"/>
<dbReference type="GO" id="GO:0022857">
    <property type="term" value="F:transmembrane transporter activity"/>
    <property type="evidence" value="ECO:0007669"/>
    <property type="project" value="InterPro"/>
</dbReference>